<keyword evidence="2" id="KW-1185">Reference proteome</keyword>
<dbReference type="PANTHER" id="PTHR47642">
    <property type="entry name" value="ATP-DEPENDENT DNA HELICASE"/>
    <property type="match status" value="1"/>
</dbReference>
<dbReference type="PANTHER" id="PTHR47642:SF5">
    <property type="entry name" value="ATP-DEPENDENT DNA HELICASE"/>
    <property type="match status" value="1"/>
</dbReference>
<dbReference type="CDD" id="cd18809">
    <property type="entry name" value="SF1_C_RecD"/>
    <property type="match status" value="1"/>
</dbReference>
<keyword evidence="1" id="KW-0347">Helicase</keyword>
<organism evidence="1 2">
    <name type="scientific">Stylophora pistillata</name>
    <name type="common">Smooth cauliflower coral</name>
    <dbReference type="NCBI Taxonomy" id="50429"/>
    <lineage>
        <taxon>Eukaryota</taxon>
        <taxon>Metazoa</taxon>
        <taxon>Cnidaria</taxon>
        <taxon>Anthozoa</taxon>
        <taxon>Hexacorallia</taxon>
        <taxon>Scleractinia</taxon>
        <taxon>Astrocoeniina</taxon>
        <taxon>Pocilloporidae</taxon>
        <taxon>Stylophora</taxon>
    </lineage>
</organism>
<dbReference type="SUPFAM" id="SSF52540">
    <property type="entry name" value="P-loop containing nucleoside triphosphate hydrolases"/>
    <property type="match status" value="1"/>
</dbReference>
<keyword evidence="1" id="KW-0378">Hydrolase</keyword>
<dbReference type="InterPro" id="IPR051055">
    <property type="entry name" value="PIF1_helicase"/>
</dbReference>
<comment type="caution">
    <text evidence="1">The sequence shown here is derived from an EMBL/GenBank/DDBJ whole genome shotgun (WGS) entry which is preliminary data.</text>
</comment>
<sequence>MAGIFNGTMGTAKHIIFAQNQRPPMLPIAVIVQFDKDDYIGPSFCENMPNCVPIFPVTSHINDTNGLNLERQQLPLKLAWSITIHKSQGLTLKKSWVDLGPSENVAGLAYIALSRVRKLSDLVIEPMGFERLQSIKKTSNYKFRLLEEASPSPAKRAKYGIPKSPASTPLSSSTTNYTAYIQDVQEVQESKSSRNLYFNISLLTAKDKTQLVRVMVQRGESSKRQLFLQKMETQQPVTLSNLQVASSNMVFINKGTVIQYAPPHSIQFQFQPLAPMTSTPRDTILKNHNSGNFTASGCIKWLGEPSKPEHAKKQMVREAEITDPTGTINLSVWDSHFQQIEDYNSTL</sequence>
<name>A0A2B4RHI8_STYPI</name>
<dbReference type="AlphaFoldDB" id="A0A2B4RHI8"/>
<dbReference type="STRING" id="50429.A0A2B4RHI8"/>
<dbReference type="GO" id="GO:0004386">
    <property type="term" value="F:helicase activity"/>
    <property type="evidence" value="ECO:0007669"/>
    <property type="project" value="UniProtKB-KW"/>
</dbReference>
<dbReference type="EMBL" id="LSMT01000617">
    <property type="protein sequence ID" value="PFX15735.1"/>
    <property type="molecule type" value="Genomic_DNA"/>
</dbReference>
<dbReference type="InterPro" id="IPR027417">
    <property type="entry name" value="P-loop_NTPase"/>
</dbReference>
<evidence type="ECO:0000313" key="2">
    <source>
        <dbReference type="Proteomes" id="UP000225706"/>
    </source>
</evidence>
<gene>
    <name evidence="1" type="primary">pif1</name>
    <name evidence="1" type="ORF">AWC38_SpisGene20039</name>
</gene>
<protein>
    <submittedName>
        <fullName evidence="1">ATP-dependent DNA helicase PIF1</fullName>
    </submittedName>
</protein>
<reference evidence="2" key="1">
    <citation type="journal article" date="2017" name="bioRxiv">
        <title>Comparative analysis of the genomes of Stylophora pistillata and Acropora digitifera provides evidence for extensive differences between species of corals.</title>
        <authorList>
            <person name="Voolstra C.R."/>
            <person name="Li Y."/>
            <person name="Liew Y.J."/>
            <person name="Baumgarten S."/>
            <person name="Zoccola D."/>
            <person name="Flot J.-F."/>
            <person name="Tambutte S."/>
            <person name="Allemand D."/>
            <person name="Aranda M."/>
        </authorList>
    </citation>
    <scope>NUCLEOTIDE SEQUENCE [LARGE SCALE GENOMIC DNA]</scope>
</reference>
<dbReference type="Proteomes" id="UP000225706">
    <property type="component" value="Unassembled WGS sequence"/>
</dbReference>
<dbReference type="OrthoDB" id="5975268at2759"/>
<proteinExistence type="predicted"/>
<evidence type="ECO:0000313" key="1">
    <source>
        <dbReference type="EMBL" id="PFX15735.1"/>
    </source>
</evidence>
<accession>A0A2B4RHI8</accession>
<keyword evidence="1" id="KW-0547">Nucleotide-binding</keyword>
<keyword evidence="1" id="KW-0067">ATP-binding</keyword>